<sequence>METFLSKITREVLSRGIDWRDVSMVVPSRRAGVFLRREIARQYPRDTFLPRILTIEDLAMQIARIEKAEDLPLLFEFYRAYQACTSEQDRESFDVAARWGQTLLSDFNEIDRYLLPCKDVFSTLQDVEHIENWDPSAPLSPLMEQHKNFWHLAEKLYHTLREQLLSQGIGYPGMVLRRAAENIGRSSDTLQEHTRWIFAGFNAMSSAEQRILKYFVEEKDAEIYYDADRYYLDNPRHSAGTFLRRLKDDAVLGRNFRWIGQDLSCHKTLHILGVPREVSQAKAAAQVLRESLSEGHSTEDTALVLADESLLIPMLSSLPEEIPSVNVTMGYPLSGLPSSGLADALLDLYSTPEKLDLRGYYHKDVISLLRQNVCTQWFSDNGTDYAGILSRKIVQNDLVDIDGGRLAEGLPEKIAEKTALLLGNRPDTPLEVCRRVLRMVEAIRTQTAQLDDLTREYLYKLSEVFTTLTLYMERYPYVENLSTLRSFYRQGAALQKIDFFGEPLEGLQLMGLLETRLLDFRRLIITGVNEGVLPHGRTDNSFIPYDVKRHFALPTYSEKDAVYAYHFFRLLSRAEHITLLYNTQQGDLGQAEPSRFLQQLRHDFAHRWDIRESVLSFGIPALPQRPLQRGKTPFALARIREILAQGLSPSTLNMYLCNPMEFYYRKVLGVGEPETVEETAAANTMGSIVHEVLQRLYEPHTGIPLTEALLKELDGQADQAVAQAFEREMGGRDYAHGRNFLVYQAVRRMIHNLLAAERDELQRGARIVLQELETSLECTLEGGVEGTPVRLKGQADRIDTYGGTLRIVDYKTGRAEASELRIDRMEAFAPSFLDEQGKAVPFTKPKALQVLLYAYLYERSRGIPGHSFRSGILSLRNPSAGLIGLNFTTDKARTYRYDLTREDLLEFEAVLRNILSGLLDPDRPFEEAGEVYYDI</sequence>
<dbReference type="InterPro" id="IPR038726">
    <property type="entry name" value="PDDEXK_AddAB-type"/>
</dbReference>
<evidence type="ECO:0000313" key="3">
    <source>
        <dbReference type="Proteomes" id="UP000824161"/>
    </source>
</evidence>
<evidence type="ECO:0000259" key="1">
    <source>
        <dbReference type="Pfam" id="PF12705"/>
    </source>
</evidence>
<dbReference type="InterPro" id="IPR011335">
    <property type="entry name" value="Restrct_endonuc-II-like"/>
</dbReference>
<name>A0A9D1HBX0_9FLAO</name>
<gene>
    <name evidence="2" type="ORF">IAC44_06845</name>
</gene>
<dbReference type="EMBL" id="DVLY01000172">
    <property type="protein sequence ID" value="HIT98535.1"/>
    <property type="molecule type" value="Genomic_DNA"/>
</dbReference>
<feature type="domain" description="PD-(D/E)XK endonuclease-like" evidence="1">
    <location>
        <begin position="647"/>
        <end position="927"/>
    </location>
</feature>
<dbReference type="SUPFAM" id="SSF52980">
    <property type="entry name" value="Restriction endonuclease-like"/>
    <property type="match status" value="1"/>
</dbReference>
<reference evidence="2" key="1">
    <citation type="submission" date="2020-10" db="EMBL/GenBank/DDBJ databases">
        <authorList>
            <person name="Gilroy R."/>
        </authorList>
    </citation>
    <scope>NUCLEOTIDE SEQUENCE</scope>
    <source>
        <strain evidence="2">1383</strain>
    </source>
</reference>
<proteinExistence type="predicted"/>
<comment type="caution">
    <text evidence="2">The sequence shown here is derived from an EMBL/GenBank/DDBJ whole genome shotgun (WGS) entry which is preliminary data.</text>
</comment>
<dbReference type="Gene3D" id="3.90.320.10">
    <property type="match status" value="1"/>
</dbReference>
<dbReference type="InterPro" id="IPR027417">
    <property type="entry name" value="P-loop_NTPase"/>
</dbReference>
<dbReference type="Pfam" id="PF12705">
    <property type="entry name" value="PDDEXK_1"/>
    <property type="match status" value="1"/>
</dbReference>
<dbReference type="Gene3D" id="3.40.50.300">
    <property type="entry name" value="P-loop containing nucleotide triphosphate hydrolases"/>
    <property type="match status" value="1"/>
</dbReference>
<reference evidence="2" key="2">
    <citation type="journal article" date="2021" name="PeerJ">
        <title>Extensive microbial diversity within the chicken gut microbiome revealed by metagenomics and culture.</title>
        <authorList>
            <person name="Gilroy R."/>
            <person name="Ravi A."/>
            <person name="Getino M."/>
            <person name="Pursley I."/>
            <person name="Horton D.L."/>
            <person name="Alikhan N.F."/>
            <person name="Baker D."/>
            <person name="Gharbi K."/>
            <person name="Hall N."/>
            <person name="Watson M."/>
            <person name="Adriaenssens E.M."/>
            <person name="Foster-Nyarko E."/>
            <person name="Jarju S."/>
            <person name="Secka A."/>
            <person name="Antonio M."/>
            <person name="Oren A."/>
            <person name="Chaudhuri R.R."/>
            <person name="La Ragione R."/>
            <person name="Hildebrand F."/>
            <person name="Pallen M.J."/>
        </authorList>
    </citation>
    <scope>NUCLEOTIDE SEQUENCE</scope>
    <source>
        <strain evidence="2">1383</strain>
    </source>
</reference>
<organism evidence="2 3">
    <name type="scientific">Candidatus Merdimorpha stercoravium</name>
    <dbReference type="NCBI Taxonomy" id="2840863"/>
    <lineage>
        <taxon>Bacteria</taxon>
        <taxon>Pseudomonadati</taxon>
        <taxon>Bacteroidota</taxon>
        <taxon>Flavobacteriia</taxon>
        <taxon>Flavobacteriales</taxon>
        <taxon>Candidatus Merdimorpha</taxon>
    </lineage>
</organism>
<dbReference type="SUPFAM" id="SSF52540">
    <property type="entry name" value="P-loop containing nucleoside triphosphate hydrolases"/>
    <property type="match status" value="1"/>
</dbReference>
<dbReference type="InterPro" id="IPR011604">
    <property type="entry name" value="PDDEXK-like_dom_sf"/>
</dbReference>
<accession>A0A9D1HBX0</accession>
<dbReference type="AlphaFoldDB" id="A0A9D1HBX0"/>
<protein>
    <submittedName>
        <fullName evidence="2">PD-(D/E)XK nuclease family protein</fullName>
    </submittedName>
</protein>
<dbReference type="Proteomes" id="UP000824161">
    <property type="component" value="Unassembled WGS sequence"/>
</dbReference>
<evidence type="ECO:0000313" key="2">
    <source>
        <dbReference type="EMBL" id="HIT98535.1"/>
    </source>
</evidence>